<dbReference type="CDD" id="cd11304">
    <property type="entry name" value="Cadherin_repeat"/>
    <property type="match status" value="15"/>
</dbReference>
<name>A0A3M7PR68_BRAPC</name>
<evidence type="ECO:0000256" key="7">
    <source>
        <dbReference type="PROSITE-ProRule" id="PRU00043"/>
    </source>
</evidence>
<gene>
    <name evidence="10" type="ORF">BpHYR1_008152</name>
</gene>
<feature type="domain" description="Cadherin" evidence="9">
    <location>
        <begin position="1641"/>
        <end position="1759"/>
    </location>
</feature>
<feature type="domain" description="Cadherin" evidence="9">
    <location>
        <begin position="1197"/>
        <end position="1304"/>
    </location>
</feature>
<dbReference type="Pfam" id="PF00028">
    <property type="entry name" value="Cadherin"/>
    <property type="match status" value="7"/>
</dbReference>
<dbReference type="PROSITE" id="PS50268">
    <property type="entry name" value="CADHERIN_2"/>
    <property type="match status" value="17"/>
</dbReference>
<keyword evidence="2 8" id="KW-0812">Transmembrane</keyword>
<evidence type="ECO:0000256" key="4">
    <source>
        <dbReference type="ARBA" id="ARBA00022837"/>
    </source>
</evidence>
<keyword evidence="6 8" id="KW-0472">Membrane</keyword>
<feature type="domain" description="Cadherin" evidence="9">
    <location>
        <begin position="380"/>
        <end position="487"/>
    </location>
</feature>
<dbReference type="OrthoDB" id="9990384at2759"/>
<protein>
    <submittedName>
        <fullName evidence="10">Cadherin-23 isoform X1</fullName>
    </submittedName>
</protein>
<evidence type="ECO:0000259" key="9">
    <source>
        <dbReference type="PROSITE" id="PS50268"/>
    </source>
</evidence>
<dbReference type="InterPro" id="IPR039808">
    <property type="entry name" value="Cadherin"/>
</dbReference>
<dbReference type="InterPro" id="IPR015919">
    <property type="entry name" value="Cadherin-like_sf"/>
</dbReference>
<reference evidence="10 11" key="1">
    <citation type="journal article" date="2018" name="Sci. Rep.">
        <title>Genomic signatures of local adaptation to the degree of environmental predictability in rotifers.</title>
        <authorList>
            <person name="Franch-Gras L."/>
            <person name="Hahn C."/>
            <person name="Garcia-Roger E.M."/>
            <person name="Carmona M.J."/>
            <person name="Serra M."/>
            <person name="Gomez A."/>
        </authorList>
    </citation>
    <scope>NUCLEOTIDE SEQUENCE [LARGE SCALE GENOMIC DNA]</scope>
    <source>
        <strain evidence="10">HYR1</strain>
    </source>
</reference>
<dbReference type="FunFam" id="2.60.40.60:FF:000092">
    <property type="entry name" value="Protocadherin 8"/>
    <property type="match status" value="1"/>
</dbReference>
<dbReference type="GO" id="GO:0045296">
    <property type="term" value="F:cadherin binding"/>
    <property type="evidence" value="ECO:0007669"/>
    <property type="project" value="TreeGrafter"/>
</dbReference>
<dbReference type="GO" id="GO:0016477">
    <property type="term" value="P:cell migration"/>
    <property type="evidence" value="ECO:0007669"/>
    <property type="project" value="TreeGrafter"/>
</dbReference>
<dbReference type="PROSITE" id="PS00232">
    <property type="entry name" value="CADHERIN_1"/>
    <property type="match status" value="4"/>
</dbReference>
<evidence type="ECO:0000256" key="6">
    <source>
        <dbReference type="ARBA" id="ARBA00023136"/>
    </source>
</evidence>
<dbReference type="GO" id="GO:0007156">
    <property type="term" value="P:homophilic cell adhesion via plasma membrane adhesion molecules"/>
    <property type="evidence" value="ECO:0007669"/>
    <property type="project" value="InterPro"/>
</dbReference>
<feature type="domain" description="Cadherin" evidence="9">
    <location>
        <begin position="835"/>
        <end position="955"/>
    </location>
</feature>
<feature type="domain" description="Cadherin" evidence="9">
    <location>
        <begin position="157"/>
        <end position="275"/>
    </location>
</feature>
<organism evidence="10 11">
    <name type="scientific">Brachionus plicatilis</name>
    <name type="common">Marine rotifer</name>
    <name type="synonym">Brachionus muelleri</name>
    <dbReference type="NCBI Taxonomy" id="10195"/>
    <lineage>
        <taxon>Eukaryota</taxon>
        <taxon>Metazoa</taxon>
        <taxon>Spiralia</taxon>
        <taxon>Gnathifera</taxon>
        <taxon>Rotifera</taxon>
        <taxon>Eurotatoria</taxon>
        <taxon>Monogononta</taxon>
        <taxon>Pseudotrocha</taxon>
        <taxon>Ploima</taxon>
        <taxon>Brachionidae</taxon>
        <taxon>Brachionus</taxon>
    </lineage>
</organism>
<dbReference type="STRING" id="10195.A0A3M7PR68"/>
<proteinExistence type="predicted"/>
<keyword evidence="11" id="KW-1185">Reference proteome</keyword>
<accession>A0A3M7PR68</accession>
<evidence type="ECO:0000256" key="3">
    <source>
        <dbReference type="ARBA" id="ARBA00022737"/>
    </source>
</evidence>
<feature type="domain" description="Cadherin" evidence="9">
    <location>
        <begin position="489"/>
        <end position="606"/>
    </location>
</feature>
<keyword evidence="3" id="KW-0677">Repeat</keyword>
<feature type="domain" description="Cadherin" evidence="9">
    <location>
        <begin position="276"/>
        <end position="378"/>
    </location>
</feature>
<evidence type="ECO:0000313" key="10">
    <source>
        <dbReference type="EMBL" id="RNA01622.1"/>
    </source>
</evidence>
<dbReference type="PANTHER" id="PTHR24027">
    <property type="entry name" value="CADHERIN-23"/>
    <property type="match status" value="1"/>
</dbReference>
<dbReference type="EMBL" id="REGN01009234">
    <property type="protein sequence ID" value="RNA01622.1"/>
    <property type="molecule type" value="Genomic_DNA"/>
</dbReference>
<dbReference type="PANTHER" id="PTHR24027:SF438">
    <property type="entry name" value="CADHERIN 23"/>
    <property type="match status" value="1"/>
</dbReference>
<dbReference type="SUPFAM" id="SSF49313">
    <property type="entry name" value="Cadherin-like"/>
    <property type="match status" value="17"/>
</dbReference>
<dbReference type="SMART" id="SM00112">
    <property type="entry name" value="CA"/>
    <property type="match status" value="16"/>
</dbReference>
<evidence type="ECO:0000256" key="5">
    <source>
        <dbReference type="ARBA" id="ARBA00022989"/>
    </source>
</evidence>
<dbReference type="GO" id="GO:0016342">
    <property type="term" value="C:catenin complex"/>
    <property type="evidence" value="ECO:0007669"/>
    <property type="project" value="TreeGrafter"/>
</dbReference>
<feature type="domain" description="Cadherin" evidence="9">
    <location>
        <begin position="1889"/>
        <end position="2000"/>
    </location>
</feature>
<dbReference type="PRINTS" id="PR00205">
    <property type="entry name" value="CADHERIN"/>
</dbReference>
<evidence type="ECO:0000256" key="1">
    <source>
        <dbReference type="ARBA" id="ARBA00004370"/>
    </source>
</evidence>
<evidence type="ECO:0000256" key="8">
    <source>
        <dbReference type="SAM" id="Phobius"/>
    </source>
</evidence>
<dbReference type="InterPro" id="IPR002126">
    <property type="entry name" value="Cadherin-like_dom"/>
</dbReference>
<keyword evidence="5 8" id="KW-1133">Transmembrane helix</keyword>
<comment type="subcellular location">
    <subcellularLocation>
        <location evidence="1">Membrane</location>
    </subcellularLocation>
</comment>
<evidence type="ECO:0000256" key="2">
    <source>
        <dbReference type="ARBA" id="ARBA00022692"/>
    </source>
</evidence>
<feature type="domain" description="Cadherin" evidence="9">
    <location>
        <begin position="1420"/>
        <end position="1533"/>
    </location>
</feature>
<dbReference type="GO" id="GO:0008013">
    <property type="term" value="F:beta-catenin binding"/>
    <property type="evidence" value="ECO:0007669"/>
    <property type="project" value="TreeGrafter"/>
</dbReference>
<dbReference type="Proteomes" id="UP000276133">
    <property type="component" value="Unassembled WGS sequence"/>
</dbReference>
<evidence type="ECO:0000313" key="11">
    <source>
        <dbReference type="Proteomes" id="UP000276133"/>
    </source>
</evidence>
<keyword evidence="4 7" id="KW-0106">Calcium</keyword>
<feature type="transmembrane region" description="Helical" evidence="8">
    <location>
        <begin position="2295"/>
        <end position="2318"/>
    </location>
</feature>
<feature type="domain" description="Cadherin" evidence="9">
    <location>
        <begin position="1534"/>
        <end position="1640"/>
    </location>
</feature>
<dbReference type="GO" id="GO:0005509">
    <property type="term" value="F:calcium ion binding"/>
    <property type="evidence" value="ECO:0007669"/>
    <property type="project" value="UniProtKB-UniRule"/>
</dbReference>
<feature type="domain" description="Cadherin" evidence="9">
    <location>
        <begin position="1066"/>
        <end position="1183"/>
    </location>
</feature>
<feature type="domain" description="Cadherin" evidence="9">
    <location>
        <begin position="726"/>
        <end position="833"/>
    </location>
</feature>
<sequence length="2398" mass="274863">MPAPVYPNRGVSRAQIRIRVIPVNNKPPRFVNGNEETFNVLDSIRPNTLIGTVLATDMENPNPDRIIYKFDTFLPRGSYDKFELRQSQNSTSSYWGSVGIFTTQRLLVAESPYILTIIAYDGPLELKDTLSSRKIIRINVLNKGSMSVWVNETNGLPVDFYTVDLEEEQPQNMPFLTVKANIPDTNHKDVLHASQVTYSMVEENNTTNPFYTIDASSGVLRTTSERIDFEKMDQPDLVKQIRNVRVRATSSDGLFAYTTHVSINIVDVNDNKPKFEHSIYKFCVVENSTEQVVFGTVRAFDADHGPNALVKYRVMDENKFVQIDEVSGELRSLDGGRIDREMADFFSIKVIAYDVDELEDELDLDICVLDINDNQPVFDSDTLVEHQIDENSNEFKYLLKASDLDFSHNGTVYFYFDSELNSNEISQKFRIEPMSGLLELTSPLDYETRQEYNLIVTCSDNGNPFKLKTNLAIKIKVIDLNDNGPEFGAANSVRVHANEALRPGQTIAKLNVTDKDVSTKFRQTKLEIVSVKYLKSSNEYISLDSSIFAIDSHGEIILRDGHSLDYQKFREYLIEVKAVDLDRPELKSVFKLSVIVEPSNDKKPVFEHFAGGSRHTTLYRRSLAESRDNEYVIDIVKAVDPNKHGVRYFLDSVVELDANNNTKSNPNDLFSIGLEDGAVKTRKIRSFYSGDSYALEIRAVSKLNESLSSTTTLIVKIDSNSDSLFEERVIQIHLDENSSANKVLAQLKPRDANRFLNYRLNDEFSSPQDLYSKWFEVDRSSGIVRTTGDARIDAEQTDEVLLSVDVLDQKENIIENLIVKIIINDLNDNFPIFDSGYNYEPSILEDDETSVAIERFVTKFKAFDLDRTINNSHTTYKIDQVSGLNLDAFRLQVDAESGEAKIYKTKGTNLDRDLPTIGSTIRIQIGAHNTFDPVVSTKKEIQLSLFDLNDNAPSFYDKADVELTLSEDEPIGSKFYQIKAFDIDEGVNSQLAFDLVPKSGIVEIDSEGHLYLVRSLDYEMNKELVLSVVVKDKSSRPLSVSKKVTINILNVNDNEPKFANLPRENREQRCSFSLVENAPGQKLFQIEASDADFPQDPIFDFSLSSLKTMEHKTRSQIKVTNDLFRIEQKSGHLFLVGDLDREKFDNYILEISVQDSEINGLRLQSSVECFVKILDENDNRPHFLPSIPREYKMLPIVNERTLIGYFAASDPDLGSNGTVTYSLKDDQLGLFEINADSYLFINLRKVTDKNHDLHDLYELEIRAQDLGTPLQLDSSYSIKVKIDPNYYSFDQQKTDRLEIKTPDFVDLDENSEPGTKIGYARVLNSFDSIIGEPNSSSKNRLVKLKFKLLTCNDTFVINENSGLIEVKDSRKLDHESLKEFVVTVEAVESQIMSSFSKVRSGTSSFIVKLTNLNDNPVTFSEQVYQVAMKENQKSVPFDLNLLVNLIDPDLDSAKTKALNQLNPIELTLSGLDSSSFRLSQISSLVYRIQSFDHFDYETRQQYEFVVNAWDGVFKSSAKVVVNIVDENDNRPLFDRDQYEFRIDENSPMNTQVGFVRARDLDKSEQHNQIVYKITNSHENIFTINENSGLISVRDSFKLDRERVESFNLTILAYNPGKPEFFHTTMVAIWLNDLNDESPRFDEPVQRVNVREKLTILPKYLARVHALDHDLGPNGTVHYFIRSINDRLFEFNLDLNDNMTAFYIDKNSGALFLNFYLDADLASVEKSYEILVTARDMGGNSDDCLVFVNLIDINDQAPLVTSPMLNEFIFLENSPLDMLLFEVKAYDPDYRQSAIRYSLDKDPLNEWKNFQIDPVTGHVYSLVNFDYETKNEFNLRILCTDSGIMINEETESNSKIVNDLDRSIKYELITEYKVKIMVIDLDDNEPEFNFNQTLKVNVSENLDIGSLVTVLPLAFDRDSLPENNQIKYFIIEGKADGKFSLNETTGEIYLMDELERKERDIYDLVIQATSKDQIGTNVHLDEKSTLRVQLIVVKDKLFIEFDEQEYYLSVQLEDSDQNLNTTEKRMYKFEDLKNQQSSQLSMDMDAFRKSAIFYAKSHLIKRKIKRVVKFRIEMLQIIRNNEKILTKLPNHLVSHSNHSQIQQMLESNFDPKLFTIDQINGKVYINKEFAQKENYQIGDRFVLTLSAWSPSQYSDETENTITQLTIRLTDKDYSFIMPLKSHDLEDIMFHSLNPLRPKYIPRILQADGVKVAIQDLLAIKSSGSESTKYSLVIQVEAKQEQKTLDLELFLKIWKNYSPSRAFMNEFEHGFIDPRPLRTRADDTDIFSIYKPFYSSWLFWLLFFIGCLLVIILIFFVFCLRQNHKQQKISKKPGIIIEYPPGVNPIYNDGVLSLNKNTRPSSVKRKVVPIEIGNSPATIKSDDGYEEKELRIDFDDEEEV</sequence>
<feature type="domain" description="Cadherin" evidence="9">
    <location>
        <begin position="1761"/>
        <end position="1887"/>
    </location>
</feature>
<feature type="domain" description="Cadherin" evidence="9">
    <location>
        <begin position="957"/>
        <end position="1058"/>
    </location>
</feature>
<comment type="caution">
    <text evidence="10">The sequence shown here is derived from an EMBL/GenBank/DDBJ whole genome shotgun (WGS) entry which is preliminary data.</text>
</comment>
<dbReference type="InterPro" id="IPR020894">
    <property type="entry name" value="Cadherin_CS"/>
</dbReference>
<dbReference type="FunFam" id="2.60.40.60:FF:000020">
    <property type="entry name" value="Dachsous cadherin-related 1b"/>
    <property type="match status" value="1"/>
</dbReference>
<dbReference type="Gene3D" id="2.60.40.60">
    <property type="entry name" value="Cadherins"/>
    <property type="match status" value="17"/>
</dbReference>
<feature type="domain" description="Cadherin" evidence="9">
    <location>
        <begin position="615"/>
        <end position="729"/>
    </location>
</feature>
<feature type="domain" description="Cadherin" evidence="9">
    <location>
        <begin position="1299"/>
        <end position="1418"/>
    </location>
</feature>
<feature type="domain" description="Cadherin" evidence="9">
    <location>
        <begin position="32"/>
        <end position="159"/>
    </location>
</feature>